<feature type="region of interest" description="Disordered" evidence="1">
    <location>
        <begin position="21"/>
        <end position="51"/>
    </location>
</feature>
<organism evidence="2">
    <name type="scientific">hydrothermal vent metagenome</name>
    <dbReference type="NCBI Taxonomy" id="652676"/>
    <lineage>
        <taxon>unclassified sequences</taxon>
        <taxon>metagenomes</taxon>
        <taxon>ecological metagenomes</taxon>
    </lineage>
</organism>
<evidence type="ECO:0000313" key="2">
    <source>
        <dbReference type="EMBL" id="VAW11053.1"/>
    </source>
</evidence>
<dbReference type="EMBL" id="UOEL01000047">
    <property type="protein sequence ID" value="VAW11053.1"/>
    <property type="molecule type" value="Genomic_DNA"/>
</dbReference>
<dbReference type="AlphaFoldDB" id="A0A3B0T4R1"/>
<dbReference type="Pfam" id="PF11138">
    <property type="entry name" value="DUF2911"/>
    <property type="match status" value="1"/>
</dbReference>
<evidence type="ECO:0008006" key="3">
    <source>
        <dbReference type="Google" id="ProtNLM"/>
    </source>
</evidence>
<name>A0A3B0T4R1_9ZZZZ</name>
<gene>
    <name evidence="2" type="ORF">MNBD_BACTEROID03-2124</name>
</gene>
<proteinExistence type="predicted"/>
<accession>A0A3B0T4R1</accession>
<sequence length="201" mass="22935">MKKIIVLSFSVILLIGCKNNQNESSSKKSNEQVEHKEDAKKERKTETKKKMLSPHTSVMAMIGDAHIHIDYSSPGVRNRIIFGGLVGYDNVWQAGAHMATWIETNKNLEIDGKILPAGKYGFFTIPSKKDWTIMINKNWNQHGKDEYDQKDDVLRFLVAPTISEKITEHLEYKVTNTKENEGSISLSWEKITVSFPIKINQ</sequence>
<dbReference type="PROSITE" id="PS51257">
    <property type="entry name" value="PROKAR_LIPOPROTEIN"/>
    <property type="match status" value="1"/>
</dbReference>
<feature type="compositionally biased region" description="Basic and acidic residues" evidence="1">
    <location>
        <begin position="25"/>
        <end position="49"/>
    </location>
</feature>
<reference evidence="2" key="1">
    <citation type="submission" date="2018-06" db="EMBL/GenBank/DDBJ databases">
        <authorList>
            <person name="Zhirakovskaya E."/>
        </authorList>
    </citation>
    <scope>NUCLEOTIDE SEQUENCE</scope>
</reference>
<dbReference type="InterPro" id="IPR021314">
    <property type="entry name" value="DUF2911"/>
</dbReference>
<evidence type="ECO:0000256" key="1">
    <source>
        <dbReference type="SAM" id="MobiDB-lite"/>
    </source>
</evidence>
<protein>
    <recommendedName>
        <fullName evidence="3">DUF2911 domain-containing protein</fullName>
    </recommendedName>
</protein>